<feature type="transmembrane region" description="Helical" evidence="24">
    <location>
        <begin position="202"/>
        <end position="221"/>
    </location>
</feature>
<dbReference type="Pfam" id="PF00702">
    <property type="entry name" value="Hydrolase"/>
    <property type="match status" value="1"/>
</dbReference>
<evidence type="ECO:0000256" key="12">
    <source>
        <dbReference type="ARBA" id="ARBA00022796"/>
    </source>
</evidence>
<comment type="subcellular location">
    <subcellularLocation>
        <location evidence="1">Cell membrane</location>
        <topology evidence="1">Multi-pass membrane protein</topology>
    </subcellularLocation>
</comment>
<evidence type="ECO:0000313" key="26">
    <source>
        <dbReference type="EMBL" id="KKK37912.1"/>
    </source>
</evidence>
<keyword evidence="6 24" id="KW-1003">Cell membrane</keyword>
<keyword evidence="11 24" id="KW-0547">Nucleotide-binding</keyword>
<evidence type="ECO:0000256" key="6">
    <source>
        <dbReference type="ARBA" id="ARBA00022475"/>
    </source>
</evidence>
<dbReference type="SUPFAM" id="SSF55008">
    <property type="entry name" value="HMA, heavy metal-associated domain"/>
    <property type="match status" value="2"/>
</dbReference>
<dbReference type="PRINTS" id="PR00119">
    <property type="entry name" value="CATATPASE"/>
</dbReference>
<dbReference type="Pfam" id="PF00403">
    <property type="entry name" value="HMA"/>
    <property type="match status" value="2"/>
</dbReference>
<name>A0A0M2SY67_9BACI</name>
<evidence type="ECO:0000256" key="24">
    <source>
        <dbReference type="RuleBase" id="RU362081"/>
    </source>
</evidence>
<evidence type="ECO:0000256" key="5">
    <source>
        <dbReference type="ARBA" id="ARBA00022448"/>
    </source>
</evidence>
<keyword evidence="9 24" id="KW-0479">Metal-binding</keyword>
<evidence type="ECO:0000256" key="13">
    <source>
        <dbReference type="ARBA" id="ARBA00022840"/>
    </source>
</evidence>
<dbReference type="GO" id="GO:0043682">
    <property type="term" value="F:P-type divalent copper transporter activity"/>
    <property type="evidence" value="ECO:0007669"/>
    <property type="project" value="TreeGrafter"/>
</dbReference>
<dbReference type="GO" id="GO:0016887">
    <property type="term" value="F:ATP hydrolysis activity"/>
    <property type="evidence" value="ECO:0007669"/>
    <property type="project" value="InterPro"/>
</dbReference>
<keyword evidence="16 24" id="KW-1133">Transmembrane helix</keyword>
<dbReference type="InterPro" id="IPR008250">
    <property type="entry name" value="ATPase_P-typ_transduc_dom_A_sf"/>
</dbReference>
<dbReference type="FunFam" id="3.40.50.1000:FF:000144">
    <property type="entry name" value="copper-transporting ATPase 1 isoform X2"/>
    <property type="match status" value="1"/>
</dbReference>
<dbReference type="InterPro" id="IPR017969">
    <property type="entry name" value="Heavy-metal-associated_CS"/>
</dbReference>
<dbReference type="Gene3D" id="3.30.70.100">
    <property type="match status" value="2"/>
</dbReference>
<dbReference type="Gene3D" id="2.70.150.10">
    <property type="entry name" value="Calcium-transporting ATPase, cytoplasmic transduction domain A"/>
    <property type="match status" value="1"/>
</dbReference>
<dbReference type="InterPro" id="IPR018303">
    <property type="entry name" value="ATPase_P-typ_P_site"/>
</dbReference>
<dbReference type="GO" id="GO:0055070">
    <property type="term" value="P:copper ion homeostasis"/>
    <property type="evidence" value="ECO:0007669"/>
    <property type="project" value="TreeGrafter"/>
</dbReference>
<dbReference type="AlphaFoldDB" id="A0A0M2SY67"/>
<gene>
    <name evidence="26" type="ORF">WQ57_12120</name>
</gene>
<feature type="domain" description="HMA" evidence="25">
    <location>
        <begin position="6"/>
        <end position="72"/>
    </location>
</feature>
<comment type="similarity">
    <text evidence="2 24">Belongs to the cation transport ATPase (P-type) (TC 3.A.3) family. Type IB subfamily.</text>
</comment>
<dbReference type="PRINTS" id="PR00943">
    <property type="entry name" value="CUATPASE"/>
</dbReference>
<dbReference type="EC" id="7.2.2.8" evidence="3"/>
<dbReference type="NCBIfam" id="TIGR01525">
    <property type="entry name" value="ATPase-IB_hvy"/>
    <property type="match status" value="1"/>
</dbReference>
<keyword evidence="13 24" id="KW-0067">ATP-binding</keyword>
<feature type="transmembrane region" description="Helical" evidence="24">
    <location>
        <begin position="233"/>
        <end position="251"/>
    </location>
</feature>
<evidence type="ECO:0000256" key="19">
    <source>
        <dbReference type="ARBA" id="ARBA00023136"/>
    </source>
</evidence>
<dbReference type="InterPro" id="IPR006121">
    <property type="entry name" value="HMA_dom"/>
</dbReference>
<dbReference type="PANTHER" id="PTHR43520:SF8">
    <property type="entry name" value="P-TYPE CU(+) TRANSPORTER"/>
    <property type="match status" value="1"/>
</dbReference>
<dbReference type="InterPro" id="IPR027256">
    <property type="entry name" value="P-typ_ATPase_IB"/>
</dbReference>
<evidence type="ECO:0000256" key="17">
    <source>
        <dbReference type="ARBA" id="ARBA00023008"/>
    </source>
</evidence>
<evidence type="ECO:0000256" key="4">
    <source>
        <dbReference type="ARBA" id="ARBA00015102"/>
    </source>
</evidence>
<feature type="transmembrane region" description="Helical" evidence="24">
    <location>
        <begin position="165"/>
        <end position="190"/>
    </location>
</feature>
<dbReference type="FunFam" id="3.40.1110.10:FF:000056">
    <property type="entry name" value="Copper-exporting P-type ATPase"/>
    <property type="match status" value="1"/>
</dbReference>
<dbReference type="SFLD" id="SFLDS00003">
    <property type="entry name" value="Haloacid_Dehalogenase"/>
    <property type="match status" value="1"/>
</dbReference>
<dbReference type="InterPro" id="IPR023298">
    <property type="entry name" value="ATPase_P-typ_TM_dom_sf"/>
</dbReference>
<proteinExistence type="inferred from homology"/>
<evidence type="ECO:0000256" key="16">
    <source>
        <dbReference type="ARBA" id="ARBA00022989"/>
    </source>
</evidence>
<dbReference type="GO" id="GO:0005524">
    <property type="term" value="F:ATP binding"/>
    <property type="evidence" value="ECO:0007669"/>
    <property type="project" value="UniProtKB-UniRule"/>
</dbReference>
<dbReference type="InterPro" id="IPR044492">
    <property type="entry name" value="P_typ_ATPase_HD_dom"/>
</dbReference>
<feature type="transmembrane region" description="Helical" evidence="24">
    <location>
        <begin position="450"/>
        <end position="472"/>
    </location>
</feature>
<keyword evidence="7" id="KW-0597">Phosphoprotein</keyword>
<keyword evidence="27" id="KW-1185">Reference proteome</keyword>
<evidence type="ECO:0000256" key="18">
    <source>
        <dbReference type="ARBA" id="ARBA00023065"/>
    </source>
</evidence>
<sequence length="806" mass="86598">MSQQEKEATLQISGMTCAACAVRIEKGLKKVEGVQEATVNLALERSSIKYDPAVTNPAALEKKVKDLGYDVVMEKAEFDIRGMTCAACSARIEKGLNKLEGVSNASVNLALEKAAVEFNPTVLSKQDIIKKVEKLGYGAMVKEEENQQEAADHRQLEIEKQTGKFIFSAILSLPLLWAMVGHFSFTRFIFVPDMFMNPWVQLALATPVQFIIGKQFYVGAYKALKNESANMDVLVALGTSAAYFYSLYLSFASIGSNAHMVELYYETSAILITLIILGKLFEAKAKGRSSEAIKKLMGLQAKTAIIERNGIEQEVSLEEVAVGDIIHVKPGEKIPVDGLIVEGQSAIDESMLTGESVPVDKKSGDEVIGSTINKNGFLKIEATKVGRDTALAQIIKVVEEAQGSKAPIQRLADQISGVFVPIVVGIAIITFLVWYLMVVPGDFAEALEKMIAVLVIACPCALGLATPTSIMAGSGRSAEYGILFKGGEHLEMTHRIQAVILDKTGTVTNGKPVLTDVDVNDPYKEEEFLALVGSAEKQSEHPLAEAIVSGIREKGILLQEANSFEAIPGFGIKAIVNDKEMLVGTRKLMKKHQIEVSDALDKMDALEREGKTAMLVAIEGQYAGMVAVADTIKETSKAAVKRLKSMGLDVIMITGDNQQTANAIAAEVGIDHVIAEVLPEGKADEVKKLQAEGKKVAMVGDGINDAPALAVADIGMAIGTGTDVAMEAADITLIRGDLNSIADAIFMSKLTIRNIRQNLFWAFAYNSLGIPVAALGFLAPWLAGAAMAFSSVSVVLNALRLQKVKL</sequence>
<keyword evidence="12" id="KW-0187">Copper transport</keyword>
<dbReference type="Pfam" id="PF00122">
    <property type="entry name" value="E1-E2_ATPase"/>
    <property type="match status" value="1"/>
</dbReference>
<feature type="transmembrane region" description="Helical" evidence="24">
    <location>
        <begin position="263"/>
        <end position="281"/>
    </location>
</feature>
<dbReference type="CDD" id="cd02094">
    <property type="entry name" value="P-type_ATPase_Cu-like"/>
    <property type="match status" value="1"/>
</dbReference>
<dbReference type="EMBL" id="LAYY01000011">
    <property type="protein sequence ID" value="KKK37912.1"/>
    <property type="molecule type" value="Genomic_DNA"/>
</dbReference>
<evidence type="ECO:0000256" key="9">
    <source>
        <dbReference type="ARBA" id="ARBA00022723"/>
    </source>
</evidence>
<dbReference type="PATRIC" id="fig|1408103.3.peg.2723"/>
<evidence type="ECO:0000256" key="3">
    <source>
        <dbReference type="ARBA" id="ARBA00012517"/>
    </source>
</evidence>
<dbReference type="PROSITE" id="PS50846">
    <property type="entry name" value="HMA_2"/>
    <property type="match status" value="2"/>
</dbReference>
<feature type="transmembrane region" description="Helical" evidence="24">
    <location>
        <begin position="758"/>
        <end position="775"/>
    </location>
</feature>
<dbReference type="Gene3D" id="3.40.50.1000">
    <property type="entry name" value="HAD superfamily/HAD-like"/>
    <property type="match status" value="1"/>
</dbReference>
<dbReference type="GO" id="GO:0140581">
    <property type="term" value="F:P-type monovalent copper transporter activity"/>
    <property type="evidence" value="ECO:0007669"/>
    <property type="project" value="UniProtKB-EC"/>
</dbReference>
<reference evidence="26 27" key="1">
    <citation type="submission" date="2015-04" db="EMBL/GenBank/DDBJ databases">
        <title>Taxonomic description and genome sequence of Bacillus campisalis sp. nov., a novel member of the genus Bacillus isolated from solar saltern.</title>
        <authorList>
            <person name="Mathan Kumar R."/>
            <person name="Kaur G."/>
            <person name="Kumar A."/>
            <person name="Singh N.K."/>
            <person name="Kaur N."/>
            <person name="Kumar N."/>
            <person name="Mayilraj S."/>
        </authorList>
    </citation>
    <scope>NUCLEOTIDE SEQUENCE [LARGE SCALE GENOMIC DNA]</scope>
    <source>
        <strain evidence="26 27">SA2-6</strain>
    </source>
</reference>
<dbReference type="NCBIfam" id="TIGR01494">
    <property type="entry name" value="ATPase_P-type"/>
    <property type="match status" value="1"/>
</dbReference>
<dbReference type="PROSITE" id="PS01047">
    <property type="entry name" value="HMA_1"/>
    <property type="match status" value="2"/>
</dbReference>
<dbReference type="RefSeq" id="WP_046524034.1">
    <property type="nucleotide sequence ID" value="NZ_LAYY01000011.1"/>
</dbReference>
<evidence type="ECO:0000256" key="23">
    <source>
        <dbReference type="ARBA" id="ARBA00055366"/>
    </source>
</evidence>
<dbReference type="PRINTS" id="PR00942">
    <property type="entry name" value="CUATPASEI"/>
</dbReference>
<evidence type="ECO:0000256" key="11">
    <source>
        <dbReference type="ARBA" id="ARBA00022741"/>
    </source>
</evidence>
<evidence type="ECO:0000256" key="8">
    <source>
        <dbReference type="ARBA" id="ARBA00022692"/>
    </source>
</evidence>
<evidence type="ECO:0000256" key="21">
    <source>
        <dbReference type="ARBA" id="ARBA00033239"/>
    </source>
</evidence>
<dbReference type="FunFam" id="3.30.70.100:FF:000005">
    <property type="entry name" value="Copper-exporting P-type ATPase A"/>
    <property type="match status" value="2"/>
</dbReference>
<dbReference type="InterPro" id="IPR023299">
    <property type="entry name" value="ATPase_P-typ_cyto_dom_N"/>
</dbReference>
<dbReference type="GO" id="GO:0005886">
    <property type="term" value="C:plasma membrane"/>
    <property type="evidence" value="ECO:0007669"/>
    <property type="project" value="UniProtKB-SubCell"/>
</dbReference>
<dbReference type="GO" id="GO:0005507">
    <property type="term" value="F:copper ion binding"/>
    <property type="evidence" value="ECO:0007669"/>
    <property type="project" value="InterPro"/>
</dbReference>
<dbReference type="OrthoDB" id="9813266at2"/>
<comment type="function">
    <text evidence="23">Involved in copper export.</text>
</comment>
<dbReference type="PANTHER" id="PTHR43520">
    <property type="entry name" value="ATP7, ISOFORM B"/>
    <property type="match status" value="1"/>
</dbReference>
<evidence type="ECO:0000259" key="25">
    <source>
        <dbReference type="PROSITE" id="PS50846"/>
    </source>
</evidence>
<dbReference type="SUPFAM" id="SSF56784">
    <property type="entry name" value="HAD-like"/>
    <property type="match status" value="1"/>
</dbReference>
<dbReference type="InterPro" id="IPR006122">
    <property type="entry name" value="HMA_Cu_ion-bd"/>
</dbReference>
<dbReference type="InterPro" id="IPR036163">
    <property type="entry name" value="HMA_dom_sf"/>
</dbReference>
<dbReference type="SUPFAM" id="SSF81653">
    <property type="entry name" value="Calcium ATPase, transduction domain A"/>
    <property type="match status" value="1"/>
</dbReference>
<evidence type="ECO:0000313" key="27">
    <source>
        <dbReference type="Proteomes" id="UP000034166"/>
    </source>
</evidence>
<dbReference type="InterPro" id="IPR036412">
    <property type="entry name" value="HAD-like_sf"/>
</dbReference>
<dbReference type="SUPFAM" id="SSF81665">
    <property type="entry name" value="Calcium ATPase, transmembrane domain M"/>
    <property type="match status" value="1"/>
</dbReference>
<organism evidence="26 27">
    <name type="scientific">Mesobacillus campisalis</name>
    <dbReference type="NCBI Taxonomy" id="1408103"/>
    <lineage>
        <taxon>Bacteria</taxon>
        <taxon>Bacillati</taxon>
        <taxon>Bacillota</taxon>
        <taxon>Bacilli</taxon>
        <taxon>Bacillales</taxon>
        <taxon>Bacillaceae</taxon>
        <taxon>Mesobacillus</taxon>
    </lineage>
</organism>
<dbReference type="InterPro" id="IPR023214">
    <property type="entry name" value="HAD_sf"/>
</dbReference>
<dbReference type="NCBIfam" id="TIGR01511">
    <property type="entry name" value="ATPase-IB1_Cu"/>
    <property type="match status" value="1"/>
</dbReference>
<protein>
    <recommendedName>
        <fullName evidence="4">Copper-exporting P-type ATPase</fullName>
        <ecNumber evidence="3">7.2.2.8</ecNumber>
    </recommendedName>
    <alternativeName>
        <fullName evidence="20">Copper-exporting P-type ATPase A</fullName>
    </alternativeName>
    <alternativeName>
        <fullName evidence="21">Cu(+)-exporting ATPase</fullName>
    </alternativeName>
</protein>
<accession>A0A0M2SY67</accession>
<dbReference type="InterPro" id="IPR059000">
    <property type="entry name" value="ATPase_P-type_domA"/>
</dbReference>
<evidence type="ECO:0000256" key="1">
    <source>
        <dbReference type="ARBA" id="ARBA00004651"/>
    </source>
</evidence>
<evidence type="ECO:0000256" key="20">
    <source>
        <dbReference type="ARBA" id="ARBA00029719"/>
    </source>
</evidence>
<dbReference type="SFLD" id="SFLDG00002">
    <property type="entry name" value="C1.7:_P-type_atpase_like"/>
    <property type="match status" value="1"/>
</dbReference>
<comment type="caution">
    <text evidence="26">The sequence shown here is derived from an EMBL/GenBank/DDBJ whole genome shotgun (WGS) entry which is preliminary data.</text>
</comment>
<dbReference type="InterPro" id="IPR001757">
    <property type="entry name" value="P_typ_ATPase"/>
</dbReference>
<feature type="transmembrane region" description="Helical" evidence="24">
    <location>
        <begin position="418"/>
        <end position="438"/>
    </location>
</feature>
<dbReference type="SFLD" id="SFLDF00027">
    <property type="entry name" value="p-type_atpase"/>
    <property type="match status" value="1"/>
</dbReference>
<keyword evidence="10" id="KW-0677">Repeat</keyword>
<dbReference type="PROSITE" id="PS00154">
    <property type="entry name" value="ATPASE_E1_E2"/>
    <property type="match status" value="1"/>
</dbReference>
<evidence type="ECO:0000256" key="15">
    <source>
        <dbReference type="ARBA" id="ARBA00022967"/>
    </source>
</evidence>
<feature type="domain" description="HMA" evidence="25">
    <location>
        <begin position="74"/>
        <end position="140"/>
    </location>
</feature>
<keyword evidence="8 24" id="KW-0812">Transmembrane</keyword>
<comment type="catalytic activity">
    <reaction evidence="22">
        <text>Cu(+)(in) + ATP + H2O = Cu(+)(out) + ADP + phosphate + H(+)</text>
        <dbReference type="Rhea" id="RHEA:25792"/>
        <dbReference type="ChEBI" id="CHEBI:15377"/>
        <dbReference type="ChEBI" id="CHEBI:15378"/>
        <dbReference type="ChEBI" id="CHEBI:30616"/>
        <dbReference type="ChEBI" id="CHEBI:43474"/>
        <dbReference type="ChEBI" id="CHEBI:49552"/>
        <dbReference type="ChEBI" id="CHEBI:456216"/>
        <dbReference type="EC" id="7.2.2.8"/>
    </reaction>
</comment>
<evidence type="ECO:0000256" key="22">
    <source>
        <dbReference type="ARBA" id="ARBA00049289"/>
    </source>
</evidence>
<keyword evidence="15" id="KW-1278">Translocase</keyword>
<dbReference type="NCBIfam" id="TIGR00003">
    <property type="entry name" value="copper ion binding protein"/>
    <property type="match status" value="2"/>
</dbReference>
<keyword evidence="14" id="KW-0460">Magnesium</keyword>
<keyword evidence="5" id="KW-0813">Transport</keyword>
<evidence type="ECO:0000256" key="14">
    <source>
        <dbReference type="ARBA" id="ARBA00022842"/>
    </source>
</evidence>
<evidence type="ECO:0000256" key="2">
    <source>
        <dbReference type="ARBA" id="ARBA00006024"/>
    </source>
</evidence>
<dbReference type="CDD" id="cd00371">
    <property type="entry name" value="HMA"/>
    <property type="match status" value="2"/>
</dbReference>
<evidence type="ECO:0000256" key="10">
    <source>
        <dbReference type="ARBA" id="ARBA00022737"/>
    </source>
</evidence>
<keyword evidence="18" id="KW-0406">Ion transport</keyword>
<keyword evidence="17" id="KW-0186">Copper</keyword>
<dbReference type="Proteomes" id="UP000034166">
    <property type="component" value="Unassembled WGS sequence"/>
</dbReference>
<evidence type="ECO:0000256" key="7">
    <source>
        <dbReference type="ARBA" id="ARBA00022553"/>
    </source>
</evidence>
<keyword evidence="19 24" id="KW-0472">Membrane</keyword>
<dbReference type="FunFam" id="2.70.150.10:FF:000002">
    <property type="entry name" value="Copper-transporting ATPase 1, putative"/>
    <property type="match status" value="1"/>
</dbReference>
<dbReference type="Gene3D" id="3.40.1110.10">
    <property type="entry name" value="Calcium-transporting ATPase, cytoplasmic domain N"/>
    <property type="match status" value="1"/>
</dbReference>